<dbReference type="InterPro" id="IPR029063">
    <property type="entry name" value="SAM-dependent_MTases_sf"/>
</dbReference>
<feature type="domain" description="Serine hydrolase" evidence="6">
    <location>
        <begin position="399"/>
        <end position="629"/>
    </location>
</feature>
<dbReference type="InterPro" id="IPR029058">
    <property type="entry name" value="AB_hydrolase_fold"/>
</dbReference>
<proteinExistence type="inferred from homology"/>
<dbReference type="STRING" id="1441469.A0A225AMH6"/>
<dbReference type="AlphaFoldDB" id="A0A225AMH6"/>
<feature type="domain" description="O-methyltransferase C-terminal" evidence="5">
    <location>
        <begin position="181"/>
        <end position="349"/>
    </location>
</feature>
<dbReference type="Pfam" id="PF03959">
    <property type="entry name" value="FSH1"/>
    <property type="match status" value="1"/>
</dbReference>
<keyword evidence="2" id="KW-0808">Transferase</keyword>
<dbReference type="Gene3D" id="3.40.50.150">
    <property type="entry name" value="Vaccinia Virus protein VP39"/>
    <property type="match status" value="1"/>
</dbReference>
<comment type="caution">
    <text evidence="7">The sequence shown here is derived from an EMBL/GenBank/DDBJ whole genome shotgun (WGS) entry which is preliminary data.</text>
</comment>
<dbReference type="GO" id="GO:0008171">
    <property type="term" value="F:O-methyltransferase activity"/>
    <property type="evidence" value="ECO:0007669"/>
    <property type="project" value="InterPro"/>
</dbReference>
<keyword evidence="8" id="KW-1185">Reference proteome</keyword>
<dbReference type="GeneID" id="31004744"/>
<dbReference type="InterPro" id="IPR016461">
    <property type="entry name" value="COMT-like"/>
</dbReference>
<dbReference type="PANTHER" id="PTHR43712:SF5">
    <property type="entry name" value="O-METHYLTRANSFERASE ASQN-RELATED"/>
    <property type="match status" value="1"/>
</dbReference>
<dbReference type="InterPro" id="IPR005645">
    <property type="entry name" value="FSH-like_dom"/>
</dbReference>
<evidence type="ECO:0000313" key="8">
    <source>
        <dbReference type="Proteomes" id="UP000214365"/>
    </source>
</evidence>
<dbReference type="Proteomes" id="UP000214365">
    <property type="component" value="Unassembled WGS sequence"/>
</dbReference>
<dbReference type="EMBL" id="LFMY01000007">
    <property type="protein sequence ID" value="OKL59534.1"/>
    <property type="molecule type" value="Genomic_DNA"/>
</dbReference>
<dbReference type="SUPFAM" id="SSF53335">
    <property type="entry name" value="S-adenosyl-L-methionine-dependent methyltransferases"/>
    <property type="match status" value="1"/>
</dbReference>
<evidence type="ECO:0008006" key="9">
    <source>
        <dbReference type="Google" id="ProtNLM"/>
    </source>
</evidence>
<evidence type="ECO:0000259" key="5">
    <source>
        <dbReference type="Pfam" id="PF00891"/>
    </source>
</evidence>
<name>A0A225AMH6_TALAT</name>
<gene>
    <name evidence="7" type="ORF">UA08_04988</name>
</gene>
<protein>
    <recommendedName>
        <fullName evidence="9">O-methyltransferase domain-containing protein</fullName>
    </recommendedName>
</protein>
<evidence type="ECO:0000256" key="3">
    <source>
        <dbReference type="ARBA" id="ARBA00022691"/>
    </source>
</evidence>
<keyword evidence="1" id="KW-0489">Methyltransferase</keyword>
<keyword evidence="3" id="KW-0949">S-adenosyl-L-methionine</keyword>
<dbReference type="InterPro" id="IPR001077">
    <property type="entry name" value="COMT_C"/>
</dbReference>
<accession>A0A225AMH6</accession>
<reference evidence="7 8" key="1">
    <citation type="submission" date="2015-06" db="EMBL/GenBank/DDBJ databases">
        <title>Talaromyces atroroseus IBT 11181 draft genome.</title>
        <authorList>
            <person name="Rasmussen K.B."/>
            <person name="Rasmussen S."/>
            <person name="Petersen B."/>
            <person name="Sicheritz-Ponten T."/>
            <person name="Mortensen U.H."/>
            <person name="Thrane U."/>
        </authorList>
    </citation>
    <scope>NUCLEOTIDE SEQUENCE [LARGE SCALE GENOMIC DNA]</scope>
    <source>
        <strain evidence="7 8">IBT 11181</strain>
    </source>
</reference>
<dbReference type="GO" id="GO:0032259">
    <property type="term" value="P:methylation"/>
    <property type="evidence" value="ECO:0007669"/>
    <property type="project" value="UniProtKB-KW"/>
</dbReference>
<dbReference type="OrthoDB" id="1606438at2759"/>
<dbReference type="Gene3D" id="3.40.50.1820">
    <property type="entry name" value="alpha/beta hydrolase"/>
    <property type="match status" value="1"/>
</dbReference>
<evidence type="ECO:0000256" key="4">
    <source>
        <dbReference type="ARBA" id="ARBA00038277"/>
    </source>
</evidence>
<dbReference type="PANTHER" id="PTHR43712">
    <property type="entry name" value="PUTATIVE (AFU_ORTHOLOGUE AFUA_4G14580)-RELATED"/>
    <property type="match status" value="1"/>
</dbReference>
<sequence>MPSPLTHLAEQLLESAKALDAYNEVNGLEPASFETESFTDLPVAVEAQRKKTIDLAQDLKRLAQGPRDLLFESLNLVPASIWFVVCHVPASGDISYTELATLLGFDEILLRRMLRVAMMNRLFIETPSGDHVRHSAASRILHQERAAMDTCGFFLEEMFPAATRMVETMKKYPASGEPNETAFNVAFNTSRPFYLELEAYPERARRFGAAMRWMSRGGRFSNDHLIRGYDWAQFDHEGGLMVDVGGGHGTVSVALANFTSNMRFIVQDLPTTASQGADSLPVDLKNRVSFMPHDFFAPQPVVGADVYFFRYILHNWSDKYAERILKGLVPSLKDGARIVCYEFLPGNSSTTAWSEKQPYFVVGNTVLPPRKLNHQSRTLLQPQMDNIPSIDTHSGLHLPRLLFLHGGGTSARIFRRQCRTLTRALSPFFRVVFADAPFRSEPEPAIIPVYGRYGSFRRWLRWSPEHAPINGPDAVAAIQDSLCEAMAEDDLAGGTGAWVGLVGFSQGGKIAGSVLYETQMRAAQGRAGFAGGSWKFAVMLAARAPLVALSELTYDQDTFDLPGSILSPPDVGELSRNKHRLTMPTVHVHGLQDPGLRFHRILLNDFTTLRSAEVVEWDGDHRVPAKSTDVAGVVQATLRAAKKADIPQFRWY</sequence>
<dbReference type="PROSITE" id="PS51683">
    <property type="entry name" value="SAM_OMT_II"/>
    <property type="match status" value="1"/>
</dbReference>
<evidence type="ECO:0000313" key="7">
    <source>
        <dbReference type="EMBL" id="OKL59534.1"/>
    </source>
</evidence>
<dbReference type="Pfam" id="PF00891">
    <property type="entry name" value="Methyltransf_2"/>
    <property type="match status" value="1"/>
</dbReference>
<evidence type="ECO:0000256" key="2">
    <source>
        <dbReference type="ARBA" id="ARBA00022679"/>
    </source>
</evidence>
<evidence type="ECO:0000256" key="1">
    <source>
        <dbReference type="ARBA" id="ARBA00022603"/>
    </source>
</evidence>
<evidence type="ECO:0000259" key="6">
    <source>
        <dbReference type="Pfam" id="PF03959"/>
    </source>
</evidence>
<dbReference type="RefSeq" id="XP_020119655.1">
    <property type="nucleotide sequence ID" value="XM_020267591.1"/>
</dbReference>
<dbReference type="SUPFAM" id="SSF53474">
    <property type="entry name" value="alpha/beta-Hydrolases"/>
    <property type="match status" value="1"/>
</dbReference>
<organism evidence="7 8">
    <name type="scientific">Talaromyces atroroseus</name>
    <dbReference type="NCBI Taxonomy" id="1441469"/>
    <lineage>
        <taxon>Eukaryota</taxon>
        <taxon>Fungi</taxon>
        <taxon>Dikarya</taxon>
        <taxon>Ascomycota</taxon>
        <taxon>Pezizomycotina</taxon>
        <taxon>Eurotiomycetes</taxon>
        <taxon>Eurotiomycetidae</taxon>
        <taxon>Eurotiales</taxon>
        <taxon>Trichocomaceae</taxon>
        <taxon>Talaromyces</taxon>
        <taxon>Talaromyces sect. Trachyspermi</taxon>
    </lineage>
</organism>
<comment type="similarity">
    <text evidence="4">Belongs to the class I-like SAM-binding methyltransferase superfamily. Cation-independent O-methyltransferase family.</text>
</comment>